<dbReference type="Pfam" id="PF13673">
    <property type="entry name" value="Acetyltransf_10"/>
    <property type="match status" value="1"/>
</dbReference>
<keyword evidence="2" id="KW-0012">Acyltransferase</keyword>
<dbReference type="PANTHER" id="PTHR23091:SF4">
    <property type="entry name" value="N-TERMINAL AMINO-ACID N(ALPHA)-ACETYLTRANSFERASE NATA"/>
    <property type="match status" value="1"/>
</dbReference>
<dbReference type="PROSITE" id="PS51186">
    <property type="entry name" value="GNAT"/>
    <property type="match status" value="1"/>
</dbReference>
<proteinExistence type="predicted"/>
<dbReference type="SUPFAM" id="SSF55729">
    <property type="entry name" value="Acyl-CoA N-acyltransferases (Nat)"/>
    <property type="match status" value="1"/>
</dbReference>
<dbReference type="InterPro" id="IPR000182">
    <property type="entry name" value="GNAT_dom"/>
</dbReference>
<dbReference type="GO" id="GO:0004596">
    <property type="term" value="F:protein-N-terminal amino-acid acetyltransferase activity"/>
    <property type="evidence" value="ECO:0007669"/>
    <property type="project" value="InterPro"/>
</dbReference>
<dbReference type="InterPro" id="IPR016181">
    <property type="entry name" value="Acyl_CoA_acyltransferase"/>
</dbReference>
<organism evidence="4">
    <name type="scientific">Faunusvirus sp</name>
    <dbReference type="NCBI Taxonomy" id="2487766"/>
    <lineage>
        <taxon>Viruses</taxon>
        <taxon>Varidnaviria</taxon>
        <taxon>Bamfordvirae</taxon>
        <taxon>Nucleocytoviricota</taxon>
        <taxon>Megaviricetes</taxon>
        <taxon>Imitervirales</taxon>
        <taxon>Mimiviridae</taxon>
    </lineage>
</organism>
<sequence>MKLKLKIRLVKRKDRYDLKNINEKCLPENYDIEFWESMIAKKTSYLLFAGSLTVGYILCDDKWVLSFAILKEYRKQGWGTKLLNEAILNFKTHKYNSMNLHVRVDNDAAKKLYESVGFTNSELVDKYYTDGTNAYLMRRKI</sequence>
<name>A0A3G4ZX41_9VIRU</name>
<dbReference type="CDD" id="cd04301">
    <property type="entry name" value="NAT_SF"/>
    <property type="match status" value="1"/>
</dbReference>
<feature type="domain" description="N-acetyltransferase" evidence="3">
    <location>
        <begin position="5"/>
        <end position="141"/>
    </location>
</feature>
<reference evidence="4" key="1">
    <citation type="submission" date="2018-10" db="EMBL/GenBank/DDBJ databases">
        <title>Hidden diversity of soil giant viruses.</title>
        <authorList>
            <person name="Schulz F."/>
            <person name="Alteio L."/>
            <person name="Goudeau D."/>
            <person name="Ryan E.M."/>
            <person name="Malmstrom R.R."/>
            <person name="Blanchard J."/>
            <person name="Woyke T."/>
        </authorList>
    </citation>
    <scope>NUCLEOTIDE SEQUENCE</scope>
    <source>
        <strain evidence="4">FNV1</strain>
    </source>
</reference>
<dbReference type="InterPro" id="IPR045047">
    <property type="entry name" value="Ard1-like"/>
</dbReference>
<accession>A0A3G4ZX41</accession>
<evidence type="ECO:0000256" key="2">
    <source>
        <dbReference type="ARBA" id="ARBA00023315"/>
    </source>
</evidence>
<dbReference type="Gene3D" id="3.40.630.30">
    <property type="match status" value="1"/>
</dbReference>
<dbReference type="EMBL" id="MK072148">
    <property type="protein sequence ID" value="AYV79482.1"/>
    <property type="molecule type" value="Genomic_DNA"/>
</dbReference>
<evidence type="ECO:0000259" key="3">
    <source>
        <dbReference type="PROSITE" id="PS51186"/>
    </source>
</evidence>
<evidence type="ECO:0000256" key="1">
    <source>
        <dbReference type="ARBA" id="ARBA00022679"/>
    </source>
</evidence>
<evidence type="ECO:0000313" key="4">
    <source>
        <dbReference type="EMBL" id="AYV79482.1"/>
    </source>
</evidence>
<gene>
    <name evidence="4" type="ORF">Faunusvirus17_1</name>
</gene>
<dbReference type="PANTHER" id="PTHR23091">
    <property type="entry name" value="N-TERMINAL ACETYLTRANSFERASE"/>
    <property type="match status" value="1"/>
</dbReference>
<protein>
    <submittedName>
        <fullName evidence="4">Putative N-acetyltransferase</fullName>
    </submittedName>
</protein>
<keyword evidence="1 4" id="KW-0808">Transferase</keyword>